<reference evidence="1 2" key="1">
    <citation type="submission" date="2017-10" db="EMBL/GenBank/DDBJ databases">
        <title>The draft genome sequence of Lewinella nigricans NBRC 102662.</title>
        <authorList>
            <person name="Wang K."/>
        </authorList>
    </citation>
    <scope>NUCLEOTIDE SEQUENCE [LARGE SCALE GENOMIC DNA]</scope>
    <source>
        <strain evidence="1 2">NBRC 102662</strain>
    </source>
</reference>
<proteinExistence type="predicted"/>
<accession>A0A2D0NEG5</accession>
<comment type="caution">
    <text evidence="1">The sequence shown here is derived from an EMBL/GenBank/DDBJ whole genome shotgun (WGS) entry which is preliminary data.</text>
</comment>
<sequence length="159" mass="17737">MASGGLAQMDIFSAAAQAVNKKVDEIRTKQNKPERKRTLQRADDLADTYEKIYTEAEYIGSIRKKLDLARQDKLKLTEAEIIELGILIRPLVQSFRGALIDIGSTNKRVLAPTLNNLLRWAQKPGHYDLVGVDIAGGVKPTVLARKVKRARIFNLLGLK</sequence>
<name>A0A2D0NEG5_FLAN2</name>
<organism evidence="1 2">
    <name type="scientific">Flavilitoribacter nigricans (strain ATCC 23147 / DSM 23189 / NBRC 102662 / NCIMB 1420 / SS-2)</name>
    <name type="common">Lewinella nigricans</name>
    <dbReference type="NCBI Taxonomy" id="1122177"/>
    <lineage>
        <taxon>Bacteria</taxon>
        <taxon>Pseudomonadati</taxon>
        <taxon>Bacteroidota</taxon>
        <taxon>Saprospiria</taxon>
        <taxon>Saprospirales</taxon>
        <taxon>Lewinellaceae</taxon>
        <taxon>Flavilitoribacter</taxon>
    </lineage>
</organism>
<evidence type="ECO:0000313" key="2">
    <source>
        <dbReference type="Proteomes" id="UP000223913"/>
    </source>
</evidence>
<evidence type="ECO:0000313" key="1">
    <source>
        <dbReference type="EMBL" id="PHN06173.1"/>
    </source>
</evidence>
<dbReference type="Proteomes" id="UP000223913">
    <property type="component" value="Unassembled WGS sequence"/>
</dbReference>
<keyword evidence="2" id="KW-1185">Reference proteome</keyword>
<protein>
    <submittedName>
        <fullName evidence="1">Uncharacterized protein</fullName>
    </submittedName>
</protein>
<dbReference type="EMBL" id="PDUD01000018">
    <property type="protein sequence ID" value="PHN06173.1"/>
    <property type="molecule type" value="Genomic_DNA"/>
</dbReference>
<gene>
    <name evidence="1" type="ORF">CRP01_11350</name>
</gene>
<dbReference type="AlphaFoldDB" id="A0A2D0NEG5"/>